<name>A0A0E9X2B8_ANGAN</name>
<feature type="transmembrane region" description="Helical" evidence="1">
    <location>
        <begin position="43"/>
        <end position="63"/>
    </location>
</feature>
<keyword evidence="1" id="KW-0812">Transmembrane</keyword>
<sequence length="112" mass="12471">MFLNRGVSIPGFLAEATVYVCQYCGIFLSSKHSYIAPLAWRPSFFQVDSSFHAILIILTYFLARPFINALQISACGDRALKLGQDDYGSYGFKVATQVLYLKARNATSFTPV</sequence>
<organism evidence="2">
    <name type="scientific">Anguilla anguilla</name>
    <name type="common">European freshwater eel</name>
    <name type="synonym">Muraena anguilla</name>
    <dbReference type="NCBI Taxonomy" id="7936"/>
    <lineage>
        <taxon>Eukaryota</taxon>
        <taxon>Metazoa</taxon>
        <taxon>Chordata</taxon>
        <taxon>Craniata</taxon>
        <taxon>Vertebrata</taxon>
        <taxon>Euteleostomi</taxon>
        <taxon>Actinopterygii</taxon>
        <taxon>Neopterygii</taxon>
        <taxon>Teleostei</taxon>
        <taxon>Anguilliformes</taxon>
        <taxon>Anguillidae</taxon>
        <taxon>Anguilla</taxon>
    </lineage>
</organism>
<protein>
    <submittedName>
        <fullName evidence="2">Uncharacterized protein</fullName>
    </submittedName>
</protein>
<evidence type="ECO:0000313" key="2">
    <source>
        <dbReference type="EMBL" id="JAH96616.1"/>
    </source>
</evidence>
<evidence type="ECO:0000256" key="1">
    <source>
        <dbReference type="SAM" id="Phobius"/>
    </source>
</evidence>
<keyword evidence="1" id="KW-1133">Transmembrane helix</keyword>
<reference evidence="2" key="1">
    <citation type="submission" date="2014-11" db="EMBL/GenBank/DDBJ databases">
        <authorList>
            <person name="Amaro Gonzalez C."/>
        </authorList>
    </citation>
    <scope>NUCLEOTIDE SEQUENCE</scope>
</reference>
<reference evidence="2" key="2">
    <citation type="journal article" date="2015" name="Fish Shellfish Immunol.">
        <title>Early steps in the European eel (Anguilla anguilla)-Vibrio vulnificus interaction in the gills: Role of the RtxA13 toxin.</title>
        <authorList>
            <person name="Callol A."/>
            <person name="Pajuelo D."/>
            <person name="Ebbesson L."/>
            <person name="Teles M."/>
            <person name="MacKenzie S."/>
            <person name="Amaro C."/>
        </authorList>
    </citation>
    <scope>NUCLEOTIDE SEQUENCE</scope>
</reference>
<keyword evidence="1" id="KW-0472">Membrane</keyword>
<accession>A0A0E9X2B8</accession>
<dbReference type="AlphaFoldDB" id="A0A0E9X2B8"/>
<proteinExistence type="predicted"/>
<dbReference type="EMBL" id="GBXM01011961">
    <property type="protein sequence ID" value="JAH96616.1"/>
    <property type="molecule type" value="Transcribed_RNA"/>
</dbReference>